<protein>
    <submittedName>
        <fullName evidence="2">Uncharacterized protein</fullName>
    </submittedName>
</protein>
<feature type="compositionally biased region" description="Basic and acidic residues" evidence="1">
    <location>
        <begin position="190"/>
        <end position="212"/>
    </location>
</feature>
<feature type="compositionally biased region" description="Basic and acidic residues" evidence="1">
    <location>
        <begin position="60"/>
        <end position="74"/>
    </location>
</feature>
<keyword evidence="3" id="KW-1185">Reference proteome</keyword>
<evidence type="ECO:0000313" key="2">
    <source>
        <dbReference type="EMBL" id="VEL36734.1"/>
    </source>
</evidence>
<name>A0A3S5FG92_9PLAT</name>
<gene>
    <name evidence="2" type="ORF">PXEA_LOCUS30174</name>
</gene>
<dbReference type="AlphaFoldDB" id="A0A3S5FG92"/>
<reference evidence="2" key="1">
    <citation type="submission" date="2018-11" db="EMBL/GenBank/DDBJ databases">
        <authorList>
            <consortium name="Pathogen Informatics"/>
        </authorList>
    </citation>
    <scope>NUCLEOTIDE SEQUENCE</scope>
</reference>
<accession>A0A3S5FG92</accession>
<dbReference type="EMBL" id="CAAALY010253034">
    <property type="protein sequence ID" value="VEL36734.1"/>
    <property type="molecule type" value="Genomic_DNA"/>
</dbReference>
<evidence type="ECO:0000256" key="1">
    <source>
        <dbReference type="SAM" id="MobiDB-lite"/>
    </source>
</evidence>
<feature type="compositionally biased region" description="Basic and acidic residues" evidence="1">
    <location>
        <begin position="160"/>
        <end position="177"/>
    </location>
</feature>
<organism evidence="2 3">
    <name type="scientific">Protopolystoma xenopodis</name>
    <dbReference type="NCBI Taxonomy" id="117903"/>
    <lineage>
        <taxon>Eukaryota</taxon>
        <taxon>Metazoa</taxon>
        <taxon>Spiralia</taxon>
        <taxon>Lophotrochozoa</taxon>
        <taxon>Platyhelminthes</taxon>
        <taxon>Monogenea</taxon>
        <taxon>Polyopisthocotylea</taxon>
        <taxon>Polystomatidea</taxon>
        <taxon>Polystomatidae</taxon>
        <taxon>Protopolystoma</taxon>
    </lineage>
</organism>
<proteinExistence type="predicted"/>
<feature type="region of interest" description="Disordered" evidence="1">
    <location>
        <begin position="60"/>
        <end position="85"/>
    </location>
</feature>
<sequence>MSEVRVVALDEGRDGHFVSAQQPVGFTRRRSAQIHRLDSPQFGPIRARGGADVDVDASVVRRHEPLRRSERERPNASPPRPFGQSAFDGLAYRNVASSLAPFETSHNVDVAVTNVYGVIVACGSAMTDSNRDVQLGNAVANADSQSLDPPRSSLIGRRKVGLERRHSTGGETREPMRRPAGSLGDEADESDKVAPQRTATRVDEATGDEVRQETVSNDGDGDGDGEGDESEEGLTTPRFGQSGSEAEAEAEARVEEVRRPILICFLRGLGRPRPAVESVSLPRSEIRMASCLGSPRIRTSLRPTVGRSAKRRLLRTCRRDQVRPRAE</sequence>
<feature type="region of interest" description="Disordered" evidence="1">
    <location>
        <begin position="141"/>
        <end position="253"/>
    </location>
</feature>
<comment type="caution">
    <text evidence="2">The sequence shown here is derived from an EMBL/GenBank/DDBJ whole genome shotgun (WGS) entry which is preliminary data.</text>
</comment>
<feature type="compositionally biased region" description="Acidic residues" evidence="1">
    <location>
        <begin position="219"/>
        <end position="232"/>
    </location>
</feature>
<dbReference type="Proteomes" id="UP000784294">
    <property type="component" value="Unassembled WGS sequence"/>
</dbReference>
<evidence type="ECO:0000313" key="3">
    <source>
        <dbReference type="Proteomes" id="UP000784294"/>
    </source>
</evidence>